<sequence>MKKRFLSKAFIFKSFAAICLFGISISSCTSKKKTHMETTDTTENELTMLVGTYTSGTSKGIYSFRFNEKDGTAVPLSEVEIENPSYLVPSTDGKFVYAVSEFNDERAAANALAFDKEKGTFQLLNSQKTGGEDPCYIITNGKNVVTANYSGGSISVFPIAKDGSLLPASDILKFEGSGVDKERQEKSHLHCIRITPDGKYLFADNLGTDQIHKYVINPNADIANQESFLKEGQPAAYKVKAGSGPRHLTFAPNGNYAYLINELSGTVIAFEYKDGNLKEIQTIAADTVGAKGSADIHISPDGKFLYASNRLKADGIAIFRIHPDNGMLTKTGYQLTGIHPRNFIITPNGKYLLVACRDSNVIQVYERDADTGLLTDVHRDIKIDKPVCIRFVP</sequence>
<name>A0ABU5HPT2_9BACE</name>
<dbReference type="InterPro" id="IPR015943">
    <property type="entry name" value="WD40/YVTN_repeat-like_dom_sf"/>
</dbReference>
<evidence type="ECO:0000313" key="4">
    <source>
        <dbReference type="EMBL" id="MDY7258181.1"/>
    </source>
</evidence>
<evidence type="ECO:0000256" key="2">
    <source>
        <dbReference type="ARBA" id="ARBA00022526"/>
    </source>
</evidence>
<evidence type="ECO:0000256" key="1">
    <source>
        <dbReference type="ARBA" id="ARBA00005564"/>
    </source>
</evidence>
<gene>
    <name evidence="4" type="ORF">QHG74_10675</name>
</gene>
<comment type="similarity">
    <text evidence="1">Belongs to the cycloisomerase 2 family.</text>
</comment>
<dbReference type="Pfam" id="PF10282">
    <property type="entry name" value="Lactonase"/>
    <property type="match status" value="1"/>
</dbReference>
<dbReference type="RefSeq" id="WP_258979703.1">
    <property type="nucleotide sequence ID" value="NZ_JARZAK010000005.1"/>
</dbReference>
<dbReference type="GO" id="GO:0016787">
    <property type="term" value="F:hydrolase activity"/>
    <property type="evidence" value="ECO:0007669"/>
    <property type="project" value="UniProtKB-KW"/>
</dbReference>
<dbReference type="PANTHER" id="PTHR30344:SF1">
    <property type="entry name" value="6-PHOSPHOGLUCONOLACTONASE"/>
    <property type="match status" value="1"/>
</dbReference>
<dbReference type="EC" id="3.1.1.-" evidence="4"/>
<evidence type="ECO:0000313" key="5">
    <source>
        <dbReference type="Proteomes" id="UP001292913"/>
    </source>
</evidence>
<feature type="chain" id="PRO_5046629964" evidence="3">
    <location>
        <begin position="17"/>
        <end position="393"/>
    </location>
</feature>
<dbReference type="PROSITE" id="PS51257">
    <property type="entry name" value="PROKAR_LIPOPROTEIN"/>
    <property type="match status" value="1"/>
</dbReference>
<dbReference type="Proteomes" id="UP001292913">
    <property type="component" value="Unassembled WGS sequence"/>
</dbReference>
<reference evidence="4 5" key="1">
    <citation type="submission" date="2023-04" db="EMBL/GenBank/DDBJ databases">
        <title>Bacteroides pacosi sp. nov., isolated from the fecal material of an alpaca.</title>
        <authorList>
            <person name="Miller S."/>
            <person name="Hendry M."/>
            <person name="King J."/>
            <person name="Sankaranarayanan K."/>
            <person name="Lawson P.A."/>
        </authorList>
    </citation>
    <scope>NUCLEOTIDE SEQUENCE [LARGE SCALE GENOMIC DNA]</scope>
    <source>
        <strain evidence="4 5">A2-P53</strain>
    </source>
</reference>
<dbReference type="PANTHER" id="PTHR30344">
    <property type="entry name" value="6-PHOSPHOGLUCONOLACTONASE-RELATED"/>
    <property type="match status" value="1"/>
</dbReference>
<keyword evidence="2" id="KW-0119">Carbohydrate metabolism</keyword>
<dbReference type="InterPro" id="IPR011048">
    <property type="entry name" value="Haem_d1_sf"/>
</dbReference>
<keyword evidence="3" id="KW-0732">Signal</keyword>
<protein>
    <submittedName>
        <fullName evidence="4">Lactonase family protein</fullName>
        <ecNumber evidence="4">3.1.1.-</ecNumber>
    </submittedName>
</protein>
<keyword evidence="4" id="KW-0378">Hydrolase</keyword>
<dbReference type="Gene3D" id="2.130.10.10">
    <property type="entry name" value="YVTN repeat-like/Quinoprotein amine dehydrogenase"/>
    <property type="match status" value="1"/>
</dbReference>
<dbReference type="InterPro" id="IPR050282">
    <property type="entry name" value="Cycloisomerase_2"/>
</dbReference>
<organism evidence="4 5">
    <name type="scientific">Bacteroides vicugnae</name>
    <dbReference type="NCBI Taxonomy" id="3037989"/>
    <lineage>
        <taxon>Bacteria</taxon>
        <taxon>Pseudomonadati</taxon>
        <taxon>Bacteroidota</taxon>
        <taxon>Bacteroidia</taxon>
        <taxon>Bacteroidales</taxon>
        <taxon>Bacteroidaceae</taxon>
        <taxon>Bacteroides</taxon>
    </lineage>
</organism>
<feature type="signal peptide" evidence="3">
    <location>
        <begin position="1"/>
        <end position="16"/>
    </location>
</feature>
<comment type="caution">
    <text evidence="4">The sequence shown here is derived from an EMBL/GenBank/DDBJ whole genome shotgun (WGS) entry which is preliminary data.</text>
</comment>
<keyword evidence="5" id="KW-1185">Reference proteome</keyword>
<evidence type="ECO:0000256" key="3">
    <source>
        <dbReference type="SAM" id="SignalP"/>
    </source>
</evidence>
<dbReference type="EMBL" id="JARZAK010000005">
    <property type="protein sequence ID" value="MDY7258181.1"/>
    <property type="molecule type" value="Genomic_DNA"/>
</dbReference>
<dbReference type="SUPFAM" id="SSF51004">
    <property type="entry name" value="C-terminal (heme d1) domain of cytochrome cd1-nitrite reductase"/>
    <property type="match status" value="1"/>
</dbReference>
<dbReference type="InterPro" id="IPR019405">
    <property type="entry name" value="Lactonase_7-beta_prop"/>
</dbReference>
<keyword evidence="2" id="KW-0313">Glucose metabolism</keyword>
<proteinExistence type="inferred from homology"/>
<accession>A0ABU5HPT2</accession>